<gene>
    <name evidence="1" type="ORF">E1B28_001561</name>
</gene>
<dbReference type="AlphaFoldDB" id="A0A9P8AFP1"/>
<proteinExistence type="predicted"/>
<protein>
    <recommendedName>
        <fullName evidence="3">F-box domain-containing protein</fullName>
    </recommendedName>
</protein>
<comment type="caution">
    <text evidence="1">The sequence shown here is derived from an EMBL/GenBank/DDBJ whole genome shotgun (WGS) entry which is preliminary data.</text>
</comment>
<dbReference type="InterPro" id="IPR032675">
    <property type="entry name" value="LRR_dom_sf"/>
</dbReference>
<accession>A0A9P8AFP1</accession>
<name>A0A9P8AFP1_9AGAR</name>
<keyword evidence="2" id="KW-1185">Reference proteome</keyword>
<reference evidence="1" key="1">
    <citation type="journal article" date="2021" name="Genome Biol. Evol.">
        <title>The assembled and annotated genome of the fairy-ring fungus Marasmius oreades.</title>
        <authorList>
            <person name="Hiltunen M."/>
            <person name="Ament-Velasquez S.L."/>
            <person name="Johannesson H."/>
        </authorList>
    </citation>
    <scope>NUCLEOTIDE SEQUENCE</scope>
    <source>
        <strain evidence="1">03SP1</strain>
    </source>
</reference>
<dbReference type="OrthoDB" id="3256525at2759"/>
<dbReference type="EMBL" id="CM032181">
    <property type="protein sequence ID" value="KAG7099748.1"/>
    <property type="molecule type" value="Genomic_DNA"/>
</dbReference>
<dbReference type="Proteomes" id="UP001049176">
    <property type="component" value="Chromosome 1"/>
</dbReference>
<dbReference type="GeneID" id="66070637"/>
<evidence type="ECO:0000313" key="2">
    <source>
        <dbReference type="Proteomes" id="UP001049176"/>
    </source>
</evidence>
<dbReference type="RefSeq" id="XP_043016218.1">
    <property type="nucleotide sequence ID" value="XM_043147508.1"/>
</dbReference>
<dbReference type="KEGG" id="more:E1B28_001561"/>
<sequence length="392" mass="44789">MSSHSLLPPELWLEVFYWATLHPTRNAFSTTYRPFSNSQSIEEELILRMKRSLVLVCRDWHLLTKEFLYRDVRIGPAQKALKKALCIPEDGHDCDGYSKFVRRVVLPYQSTTTPTHCSNPLTSVEILKHCSQVEVLVRPRLFTSPGWQAPVDIPRFEFEADSLPLPSLKRLEWNYNVEAERTGGINSLTIVLRDSPNIEYLHLGGFGPRTQFSASHAIHLPKLNTVSVATLTAHIAYQLTYRWSLPSLSHLIIGALNLPSLSTVWEKYGEQLETVEFGKHLSFLQRDLVGPCVQSCPNLRELNYYIFFTLPPFFSEENSVVETIGLHAYPNEMLSDTTATWGLLDGHFDTLFRGAFPMLRNIHLYGDWSPFLTDSGLASRLYEGEFTVYTYP</sequence>
<dbReference type="Gene3D" id="3.80.10.10">
    <property type="entry name" value="Ribonuclease Inhibitor"/>
    <property type="match status" value="1"/>
</dbReference>
<evidence type="ECO:0000313" key="1">
    <source>
        <dbReference type="EMBL" id="KAG7099748.1"/>
    </source>
</evidence>
<organism evidence="1 2">
    <name type="scientific">Marasmius oreades</name>
    <name type="common">fairy-ring Marasmius</name>
    <dbReference type="NCBI Taxonomy" id="181124"/>
    <lineage>
        <taxon>Eukaryota</taxon>
        <taxon>Fungi</taxon>
        <taxon>Dikarya</taxon>
        <taxon>Basidiomycota</taxon>
        <taxon>Agaricomycotina</taxon>
        <taxon>Agaricomycetes</taxon>
        <taxon>Agaricomycetidae</taxon>
        <taxon>Agaricales</taxon>
        <taxon>Marasmiineae</taxon>
        <taxon>Marasmiaceae</taxon>
        <taxon>Marasmius</taxon>
    </lineage>
</organism>
<evidence type="ECO:0008006" key="3">
    <source>
        <dbReference type="Google" id="ProtNLM"/>
    </source>
</evidence>